<dbReference type="Gene3D" id="3.50.50.60">
    <property type="entry name" value="FAD/NAD(P)-binding domain"/>
    <property type="match status" value="1"/>
</dbReference>
<accession>A0A916U838</accession>
<evidence type="ECO:0000313" key="7">
    <source>
        <dbReference type="Proteomes" id="UP000637002"/>
    </source>
</evidence>
<evidence type="ECO:0000313" key="6">
    <source>
        <dbReference type="EMBL" id="GGC63234.1"/>
    </source>
</evidence>
<dbReference type="InterPro" id="IPR057661">
    <property type="entry name" value="RsdA/BaiN/AoA(So)_Rossmann"/>
</dbReference>
<reference evidence="6" key="1">
    <citation type="journal article" date="2014" name="Int. J. Syst. Evol. Microbiol.">
        <title>Complete genome sequence of Corynebacterium casei LMG S-19264T (=DSM 44701T), isolated from a smear-ripened cheese.</title>
        <authorList>
            <consortium name="US DOE Joint Genome Institute (JGI-PGF)"/>
            <person name="Walter F."/>
            <person name="Albersmeier A."/>
            <person name="Kalinowski J."/>
            <person name="Ruckert C."/>
        </authorList>
    </citation>
    <scope>NUCLEOTIDE SEQUENCE</scope>
    <source>
        <strain evidence="6">CGMCC 1.12919</strain>
    </source>
</reference>
<comment type="caution">
    <text evidence="6">The sequence shown here is derived from an EMBL/GenBank/DDBJ whole genome shotgun (WGS) entry which is preliminary data.</text>
</comment>
<dbReference type="PRINTS" id="PR00411">
    <property type="entry name" value="PNDRDTASEI"/>
</dbReference>
<dbReference type="InterPro" id="IPR023166">
    <property type="entry name" value="BaiN-like_dom_sf"/>
</dbReference>
<protein>
    <recommendedName>
        <fullName evidence="8">Aminoacetone oxidase family FAD-binding enzyme</fullName>
    </recommendedName>
</protein>
<sequence>MQRTHAPSVAEPLTFGERRRGVACATIDFRAGARRVGRMGDRLPSNRFDVVVLGAGAAGMMCAIEAGKRGRSVLVVDHASAPGEKIRISGGGRCNFTNLNTQPANFLSQNPSFCISALRRYRARDFVALVDAHGIAYHEKAAGQLFCDGSATQIIQLLTGEMRRHKVELRLDTAVSGVERSGDGFAVALRRSQRRREGEAAPEAAEIASGGSLVVATGGKSIPKMGATGFGYQLAQQFGLAVVEPRPALVPLTLDPPSLERLRPAVGVAVEAAARLGRTQFEDGMLFTHRGLSGPAILQISSYWREGDDLTLSLAPGVDILAELKAARAANGRQAPQTALAALLPKRLAQLITEAVPGPVRLADWPDAQLRRLEAAVNRWTLKPAGSEGYRTAEVTLGGVDSRGLDSRTMAATGVAGLYFIGEVVDVTGWLGGYNFQWAWSSGWCAGQAV</sequence>
<evidence type="ECO:0000259" key="5">
    <source>
        <dbReference type="Pfam" id="PF22780"/>
    </source>
</evidence>
<reference evidence="6" key="2">
    <citation type="submission" date="2020-09" db="EMBL/GenBank/DDBJ databases">
        <authorList>
            <person name="Sun Q."/>
            <person name="Zhou Y."/>
        </authorList>
    </citation>
    <scope>NUCLEOTIDE SEQUENCE</scope>
    <source>
        <strain evidence="6">CGMCC 1.12919</strain>
    </source>
</reference>
<organism evidence="6 7">
    <name type="scientific">Chelatococcus reniformis</name>
    <dbReference type="NCBI Taxonomy" id="1494448"/>
    <lineage>
        <taxon>Bacteria</taxon>
        <taxon>Pseudomonadati</taxon>
        <taxon>Pseudomonadota</taxon>
        <taxon>Alphaproteobacteria</taxon>
        <taxon>Hyphomicrobiales</taxon>
        <taxon>Chelatococcaceae</taxon>
        <taxon>Chelatococcus</taxon>
    </lineage>
</organism>
<dbReference type="Gene3D" id="1.10.8.260">
    <property type="entry name" value="HI0933 insert domain-like"/>
    <property type="match status" value="1"/>
</dbReference>
<proteinExistence type="predicted"/>
<name>A0A916U838_9HYPH</name>
<comment type="cofactor">
    <cofactor evidence="1">
        <name>FAD</name>
        <dbReference type="ChEBI" id="CHEBI:57692"/>
    </cofactor>
</comment>
<keyword evidence="2" id="KW-0285">Flavoprotein</keyword>
<evidence type="ECO:0008006" key="8">
    <source>
        <dbReference type="Google" id="ProtNLM"/>
    </source>
</evidence>
<dbReference type="Pfam" id="PF03486">
    <property type="entry name" value="HI0933_like"/>
    <property type="match status" value="1"/>
</dbReference>
<dbReference type="AlphaFoldDB" id="A0A916U838"/>
<evidence type="ECO:0000256" key="3">
    <source>
        <dbReference type="ARBA" id="ARBA00022827"/>
    </source>
</evidence>
<dbReference type="InterPro" id="IPR055178">
    <property type="entry name" value="RsdA/BaiN/AoA(So)-like_dom"/>
</dbReference>
<dbReference type="PRINTS" id="PR00368">
    <property type="entry name" value="FADPNR"/>
</dbReference>
<keyword evidence="3" id="KW-0274">FAD</keyword>
<keyword evidence="7" id="KW-1185">Reference proteome</keyword>
<dbReference type="InterPro" id="IPR036188">
    <property type="entry name" value="FAD/NAD-bd_sf"/>
</dbReference>
<feature type="domain" description="RsdA/BaiN/AoA(So)-like insert" evidence="5">
    <location>
        <begin position="246"/>
        <end position="395"/>
    </location>
</feature>
<dbReference type="PANTHER" id="PTHR42887:SF2">
    <property type="entry name" value="OS12G0638800 PROTEIN"/>
    <property type="match status" value="1"/>
</dbReference>
<dbReference type="SUPFAM" id="SSF160996">
    <property type="entry name" value="HI0933 insert domain-like"/>
    <property type="match status" value="1"/>
</dbReference>
<gene>
    <name evidence="6" type="ORF">GCM10010994_22300</name>
</gene>
<dbReference type="EMBL" id="BMGG01000003">
    <property type="protein sequence ID" value="GGC63234.1"/>
    <property type="molecule type" value="Genomic_DNA"/>
</dbReference>
<dbReference type="NCBIfam" id="TIGR00275">
    <property type="entry name" value="aminoacetone oxidase family FAD-binding enzyme"/>
    <property type="match status" value="1"/>
</dbReference>
<dbReference type="InterPro" id="IPR004792">
    <property type="entry name" value="BaiN-like"/>
</dbReference>
<dbReference type="Pfam" id="PF22780">
    <property type="entry name" value="HI0933_like_1st"/>
    <property type="match status" value="1"/>
</dbReference>
<evidence type="ECO:0000256" key="1">
    <source>
        <dbReference type="ARBA" id="ARBA00001974"/>
    </source>
</evidence>
<dbReference type="SUPFAM" id="SSF51905">
    <property type="entry name" value="FAD/NAD(P)-binding domain"/>
    <property type="match status" value="1"/>
</dbReference>
<dbReference type="Proteomes" id="UP000637002">
    <property type="component" value="Unassembled WGS sequence"/>
</dbReference>
<evidence type="ECO:0000256" key="2">
    <source>
        <dbReference type="ARBA" id="ARBA00022630"/>
    </source>
</evidence>
<dbReference type="Gene3D" id="2.40.30.10">
    <property type="entry name" value="Translation factors"/>
    <property type="match status" value="1"/>
</dbReference>
<dbReference type="PANTHER" id="PTHR42887">
    <property type="entry name" value="OS12G0638800 PROTEIN"/>
    <property type="match status" value="1"/>
</dbReference>
<evidence type="ECO:0000259" key="4">
    <source>
        <dbReference type="Pfam" id="PF03486"/>
    </source>
</evidence>
<feature type="domain" description="RsdA/BaiN/AoA(So)-like Rossmann fold-like" evidence="4">
    <location>
        <begin position="49"/>
        <end position="448"/>
    </location>
</feature>